<sequence length="440" mass="47072">MTTHKHDQADAAELIDGAELLDEVSRTISRYVILPSTSALVAVVLWIAATHGVPAWNCAPRLVIRAPERRCGKSRLLDTVEGMSHRPLMTVNASPSAVYRSIGEAPADPPTLLIDEADTIFGPKAGDNEDLRGLLNAGHQRGRPALRYDAGSKSVEKIDTFAMAALAGIGAMPDTIEDRAAVIRMRRRAAGETVAPYRVVRDGPELAALRERLFKWVSGHIEELRAATPDMPLEDRAADTWEPMIAIADLAGGNWPRAARKAAVVLTSDRDAGDETSVPTRLLADCRTAFQDADALPTSVLLERLRNDSEAPWATMGAAGLTAMKMGNLLRDFEIRSDTIRFPSGQAKGYYRADFVDAWNRYCPAPKPASGEAVPAVPASLSEVSPDEASTTGTAQAVPPDQASLALTRQNEAGTAGTAWVPRSVKPLADNGDRTISGAA</sequence>
<dbReference type="RefSeq" id="WP_380046417.1">
    <property type="nucleotide sequence ID" value="NZ_JBHLTC010000014.1"/>
</dbReference>
<evidence type="ECO:0000256" key="1">
    <source>
        <dbReference type="SAM" id="MobiDB-lite"/>
    </source>
</evidence>
<reference evidence="4 5" key="1">
    <citation type="submission" date="2024-09" db="EMBL/GenBank/DDBJ databases">
        <authorList>
            <person name="Sun Q."/>
            <person name="Mori K."/>
        </authorList>
    </citation>
    <scope>NUCLEOTIDE SEQUENCE [LARGE SCALE GENOMIC DNA]</scope>
    <source>
        <strain evidence="4 5">CGMCC 1.15906</strain>
    </source>
</reference>
<feature type="region of interest" description="Disordered" evidence="1">
    <location>
        <begin position="368"/>
        <end position="440"/>
    </location>
</feature>
<dbReference type="InterPro" id="IPR022081">
    <property type="entry name" value="DUF3631"/>
</dbReference>
<dbReference type="Proteomes" id="UP001589890">
    <property type="component" value="Unassembled WGS sequence"/>
</dbReference>
<name>A0ABV6QJB5_9ACTN</name>
<organism evidence="4 5">
    <name type="scientific">Kribbella deserti</name>
    <dbReference type="NCBI Taxonomy" id="1926257"/>
    <lineage>
        <taxon>Bacteria</taxon>
        <taxon>Bacillati</taxon>
        <taxon>Actinomycetota</taxon>
        <taxon>Actinomycetes</taxon>
        <taxon>Propionibacteriales</taxon>
        <taxon>Kribbellaceae</taxon>
        <taxon>Kribbella</taxon>
    </lineage>
</organism>
<feature type="domain" description="DUF3631" evidence="3">
    <location>
        <begin position="184"/>
        <end position="362"/>
    </location>
</feature>
<keyword evidence="2" id="KW-0472">Membrane</keyword>
<evidence type="ECO:0000256" key="2">
    <source>
        <dbReference type="SAM" id="Phobius"/>
    </source>
</evidence>
<keyword evidence="2" id="KW-1133">Transmembrane helix</keyword>
<protein>
    <submittedName>
        <fullName evidence="4">DUF3631 domain-containing protein</fullName>
    </submittedName>
</protein>
<evidence type="ECO:0000259" key="3">
    <source>
        <dbReference type="Pfam" id="PF12307"/>
    </source>
</evidence>
<gene>
    <name evidence="4" type="ORF">ACFFGN_11735</name>
</gene>
<evidence type="ECO:0000313" key="5">
    <source>
        <dbReference type="Proteomes" id="UP001589890"/>
    </source>
</evidence>
<dbReference type="Pfam" id="PF12307">
    <property type="entry name" value="DUF3631"/>
    <property type="match status" value="1"/>
</dbReference>
<keyword evidence="5" id="KW-1185">Reference proteome</keyword>
<keyword evidence="2" id="KW-0812">Transmembrane</keyword>
<accession>A0ABV6QJB5</accession>
<dbReference type="EMBL" id="JBHLTC010000014">
    <property type="protein sequence ID" value="MFC0624736.1"/>
    <property type="molecule type" value="Genomic_DNA"/>
</dbReference>
<evidence type="ECO:0000313" key="4">
    <source>
        <dbReference type="EMBL" id="MFC0624736.1"/>
    </source>
</evidence>
<comment type="caution">
    <text evidence="4">The sequence shown here is derived from an EMBL/GenBank/DDBJ whole genome shotgun (WGS) entry which is preliminary data.</text>
</comment>
<proteinExistence type="predicted"/>
<feature type="transmembrane region" description="Helical" evidence="2">
    <location>
        <begin position="31"/>
        <end position="49"/>
    </location>
</feature>